<dbReference type="RefSeq" id="WP_101879152.1">
    <property type="nucleotide sequence ID" value="NZ_NIHM01000002.1"/>
</dbReference>
<comment type="caution">
    <text evidence="2">The sequence shown here is derived from an EMBL/GenBank/DDBJ whole genome shotgun (WGS) entry which is preliminary data.</text>
</comment>
<feature type="signal peptide" evidence="1">
    <location>
        <begin position="1"/>
        <end position="24"/>
    </location>
</feature>
<sequence length="417" mass="47565">MRKKHLLIMSMALMTLLSCTGCSSVPKEKTIKEDLENYSKSEVLEKGEKINEIVIDKRETDKEKNEDTVWCIVTTEDSKISSEKEMVLSYHKYDEKGWLLEGVEVEDSDAWEITPLKGIDEKDIPKTLDGKVIKVDGNDWEILEKEVDEISIDKQETELKEKTDKVTMSITLEGKVQKAKGRLVVNYKFDKKWEEDKVLEAEEFILEPIPEKALNITEDELIGKLVEEKITYGDDSSMAQEIIIAKEEISDFKIEKQESKVKGTEESIYCSCTLNKKNVVLGLQMVFHYSYGEQWEFKNVEITPETKSFDILGTWSGENIQPGSEDKIVFDITKVEGNKIEATYSYTPTGYGEAGSYYVTGEIDTKTLNINLVAGDWIVKPEKDAFQKQDIKAAINVDMGIIEGYGNHGYVFRVEKQ</sequence>
<organism evidence="2 3">
    <name type="scientific">Mediterraneibacter gnavus</name>
    <name type="common">Ruminococcus gnavus</name>
    <dbReference type="NCBI Taxonomy" id="33038"/>
    <lineage>
        <taxon>Bacteria</taxon>
        <taxon>Bacillati</taxon>
        <taxon>Bacillota</taxon>
        <taxon>Clostridia</taxon>
        <taxon>Lachnospirales</taxon>
        <taxon>Lachnospiraceae</taxon>
        <taxon>Mediterraneibacter</taxon>
    </lineage>
</organism>
<dbReference type="EMBL" id="NIHM01000002">
    <property type="protein sequence ID" value="PLT57920.1"/>
    <property type="molecule type" value="Genomic_DNA"/>
</dbReference>
<evidence type="ECO:0000313" key="3">
    <source>
        <dbReference type="Proteomes" id="UP000234849"/>
    </source>
</evidence>
<name>A0A2N5NM12_MEDGN</name>
<reference evidence="2 3" key="1">
    <citation type="journal article" date="2017" name="Genome Med.">
        <title>A novel Ruminococcus gnavus clade enriched in inflammatory bowel disease patients.</title>
        <authorList>
            <person name="Hall A.B."/>
            <person name="Yassour M."/>
            <person name="Sauk J."/>
            <person name="Garner A."/>
            <person name="Jiang X."/>
            <person name="Arthur T."/>
            <person name="Lagoudas G.K."/>
            <person name="Vatanen T."/>
            <person name="Fornelos N."/>
            <person name="Wilson R."/>
            <person name="Bertha M."/>
            <person name="Cohen M."/>
            <person name="Garber J."/>
            <person name="Khalili H."/>
            <person name="Gevers D."/>
            <person name="Ananthakrishnan A.N."/>
            <person name="Kugathasan S."/>
            <person name="Lander E.S."/>
            <person name="Blainey P."/>
            <person name="Vlamakis H."/>
            <person name="Xavier R.J."/>
            <person name="Huttenhower C."/>
        </authorList>
    </citation>
    <scope>NUCLEOTIDE SEQUENCE [LARGE SCALE GENOMIC DNA]</scope>
    <source>
        <strain evidence="2 3">RJX1118</strain>
    </source>
</reference>
<evidence type="ECO:0000256" key="1">
    <source>
        <dbReference type="SAM" id="SignalP"/>
    </source>
</evidence>
<dbReference type="PROSITE" id="PS51257">
    <property type="entry name" value="PROKAR_LIPOPROTEIN"/>
    <property type="match status" value="1"/>
</dbReference>
<accession>A0A2N5NM12</accession>
<keyword evidence="1" id="KW-0732">Signal</keyword>
<evidence type="ECO:0008006" key="4">
    <source>
        <dbReference type="Google" id="ProtNLM"/>
    </source>
</evidence>
<dbReference type="AlphaFoldDB" id="A0A2N5NM12"/>
<proteinExistence type="predicted"/>
<protein>
    <recommendedName>
        <fullName evidence="4">Lipoprotein</fullName>
    </recommendedName>
</protein>
<gene>
    <name evidence="2" type="ORF">CDL18_02905</name>
</gene>
<feature type="chain" id="PRO_5014704492" description="Lipoprotein" evidence="1">
    <location>
        <begin position="25"/>
        <end position="417"/>
    </location>
</feature>
<evidence type="ECO:0000313" key="2">
    <source>
        <dbReference type="EMBL" id="PLT57920.1"/>
    </source>
</evidence>
<dbReference type="Proteomes" id="UP000234849">
    <property type="component" value="Unassembled WGS sequence"/>
</dbReference>